<dbReference type="InterPro" id="IPR008869">
    <property type="entry name" value="MlaC/ttg2D"/>
</dbReference>
<dbReference type="Gene3D" id="3.10.450.710">
    <property type="entry name" value="Tgt2/MlaC"/>
    <property type="match status" value="1"/>
</dbReference>
<feature type="chain" id="PRO_5032385363" evidence="1">
    <location>
        <begin position="28"/>
        <end position="205"/>
    </location>
</feature>
<organism evidence="2 3">
    <name type="scientific">Muricoccus pecuniae</name>
    <dbReference type="NCBI Taxonomy" id="693023"/>
    <lineage>
        <taxon>Bacteria</taxon>
        <taxon>Pseudomonadati</taxon>
        <taxon>Pseudomonadota</taxon>
        <taxon>Alphaproteobacteria</taxon>
        <taxon>Acetobacterales</taxon>
        <taxon>Roseomonadaceae</taxon>
        <taxon>Muricoccus</taxon>
    </lineage>
</organism>
<dbReference type="RefSeq" id="WP_184513082.1">
    <property type="nucleotide sequence ID" value="NZ_JACIJD010000001.1"/>
</dbReference>
<dbReference type="PANTHER" id="PTHR36573:SF1">
    <property type="entry name" value="INTERMEMBRANE PHOSPHOLIPID TRANSPORT SYSTEM BINDING PROTEIN MLAC"/>
    <property type="match status" value="1"/>
</dbReference>
<name>A0A840YEI8_9PROT</name>
<evidence type="ECO:0000313" key="3">
    <source>
        <dbReference type="Proteomes" id="UP000580654"/>
    </source>
</evidence>
<feature type="signal peptide" evidence="1">
    <location>
        <begin position="1"/>
        <end position="27"/>
    </location>
</feature>
<evidence type="ECO:0000313" key="2">
    <source>
        <dbReference type="EMBL" id="MBB5692293.1"/>
    </source>
</evidence>
<accession>A0A840YEI8</accession>
<proteinExistence type="predicted"/>
<evidence type="ECO:0000256" key="1">
    <source>
        <dbReference type="SAM" id="SignalP"/>
    </source>
</evidence>
<dbReference type="Proteomes" id="UP000580654">
    <property type="component" value="Unassembled WGS sequence"/>
</dbReference>
<dbReference type="InterPro" id="IPR017842">
    <property type="entry name" value="Hopanoid_biosyn-assoc_HpnM"/>
</dbReference>
<gene>
    <name evidence="2" type="ORF">FHS87_000304</name>
</gene>
<reference evidence="2 3" key="1">
    <citation type="submission" date="2020-08" db="EMBL/GenBank/DDBJ databases">
        <title>Genomic Encyclopedia of Type Strains, Phase IV (KMG-IV): sequencing the most valuable type-strain genomes for metagenomic binning, comparative biology and taxonomic classification.</title>
        <authorList>
            <person name="Goeker M."/>
        </authorList>
    </citation>
    <scope>NUCLEOTIDE SEQUENCE [LARGE SCALE GENOMIC DNA]</scope>
    <source>
        <strain evidence="2 3">DSM 25622</strain>
    </source>
</reference>
<protein>
    <submittedName>
        <fullName evidence="2">Phospholipid transport system substrate-binding protein</fullName>
    </submittedName>
</protein>
<sequence length="205" mass="22339">MKVNTRPGPTRRLFLTLGAALPFPALAQSAPAEVVERFHAALIELMRNARSLGTRGRFERLRPAMEAAFDLPAMTRIAVGPPWSRMGREEQAALVQAFSDWSVATYANRFNGYSGESFTTSGETTLQSGDRLVRTSLNRVSDAPVQLNYLLRGGPGGWRIVDVYLTGTISELASRRSEFAGVLQSGGAERLAAELRRRTADLLGG</sequence>
<comment type="caution">
    <text evidence="2">The sequence shown here is derived from an EMBL/GenBank/DDBJ whole genome shotgun (WGS) entry which is preliminary data.</text>
</comment>
<dbReference type="EMBL" id="JACIJD010000001">
    <property type="protein sequence ID" value="MBB5692293.1"/>
    <property type="molecule type" value="Genomic_DNA"/>
</dbReference>
<keyword evidence="1" id="KW-0732">Signal</keyword>
<dbReference type="PANTHER" id="PTHR36573">
    <property type="entry name" value="INTERMEMBRANE PHOSPHOLIPID TRANSPORT SYSTEM BINDING PROTEIN MLAC"/>
    <property type="match status" value="1"/>
</dbReference>
<dbReference type="InterPro" id="IPR042245">
    <property type="entry name" value="Tgt2/MlaC_sf"/>
</dbReference>
<keyword evidence="3" id="KW-1185">Reference proteome</keyword>
<dbReference type="Pfam" id="PF05494">
    <property type="entry name" value="MlaC"/>
    <property type="match status" value="1"/>
</dbReference>
<dbReference type="NCBIfam" id="TIGR03481">
    <property type="entry name" value="HpnM"/>
    <property type="match status" value="1"/>
</dbReference>
<dbReference type="AlphaFoldDB" id="A0A840YEI8"/>